<evidence type="ECO:0000313" key="2">
    <source>
        <dbReference type="EMBL" id="CEK60656.1"/>
    </source>
</evidence>
<dbReference type="AlphaFoldDB" id="A0A0B6YY64"/>
<feature type="non-terminal residue" evidence="2">
    <location>
        <position position="176"/>
    </location>
</feature>
<organism evidence="2">
    <name type="scientific">Arion vulgaris</name>
    <dbReference type="NCBI Taxonomy" id="1028688"/>
    <lineage>
        <taxon>Eukaryota</taxon>
        <taxon>Metazoa</taxon>
        <taxon>Spiralia</taxon>
        <taxon>Lophotrochozoa</taxon>
        <taxon>Mollusca</taxon>
        <taxon>Gastropoda</taxon>
        <taxon>Heterobranchia</taxon>
        <taxon>Euthyneura</taxon>
        <taxon>Panpulmonata</taxon>
        <taxon>Eupulmonata</taxon>
        <taxon>Stylommatophora</taxon>
        <taxon>Helicina</taxon>
        <taxon>Arionoidea</taxon>
        <taxon>Arionidae</taxon>
        <taxon>Arion</taxon>
    </lineage>
</organism>
<accession>A0A0B6YY64</accession>
<sequence>PEVDMNNTPEYSTVVKMFPDKLLGNDVNNTNDSNDMILEQNPLQVLNNVPRFSILEQNVSPISSSTQIPTLQSTQNPPFQITKHSSIQMECEKKQNNLNNLSCVTLTTNSFSSNLQNSQTVQNTTSSDTPTSKSLVRSGSSLHQNEQGIDNVLNVDGSANQSSACPEINMTLLNTD</sequence>
<feature type="region of interest" description="Disordered" evidence="1">
    <location>
        <begin position="118"/>
        <end position="146"/>
    </location>
</feature>
<gene>
    <name evidence="2" type="primary">ORF40020</name>
</gene>
<reference evidence="2" key="1">
    <citation type="submission" date="2014-12" db="EMBL/GenBank/DDBJ databases">
        <title>Insight into the proteome of Arion vulgaris.</title>
        <authorList>
            <person name="Aradska J."/>
            <person name="Bulat T."/>
            <person name="Smidak R."/>
            <person name="Sarate P."/>
            <person name="Gangsoo J."/>
            <person name="Sialana F."/>
            <person name="Bilban M."/>
            <person name="Lubec G."/>
        </authorList>
    </citation>
    <scope>NUCLEOTIDE SEQUENCE</scope>
    <source>
        <tissue evidence="2">Skin</tissue>
    </source>
</reference>
<proteinExistence type="predicted"/>
<dbReference type="EMBL" id="HACG01013791">
    <property type="protein sequence ID" value="CEK60656.1"/>
    <property type="molecule type" value="Transcribed_RNA"/>
</dbReference>
<name>A0A0B6YY64_9EUPU</name>
<feature type="non-terminal residue" evidence="2">
    <location>
        <position position="1"/>
    </location>
</feature>
<protein>
    <submittedName>
        <fullName evidence="2">Uncharacterized protein</fullName>
    </submittedName>
</protein>
<evidence type="ECO:0000256" key="1">
    <source>
        <dbReference type="SAM" id="MobiDB-lite"/>
    </source>
</evidence>